<dbReference type="Pfam" id="PF07690">
    <property type="entry name" value="MFS_1"/>
    <property type="match status" value="1"/>
</dbReference>
<gene>
    <name evidence="8" type="ORF">KL86PLE_40775</name>
</gene>
<feature type="region of interest" description="Disordered" evidence="6">
    <location>
        <begin position="1"/>
        <end position="25"/>
    </location>
</feature>
<keyword evidence="2" id="KW-0813">Transport</keyword>
<feature type="transmembrane region" description="Helical" evidence="7">
    <location>
        <begin position="256"/>
        <end position="275"/>
    </location>
</feature>
<accession>A0A212LHJ3</accession>
<evidence type="ECO:0000256" key="7">
    <source>
        <dbReference type="SAM" id="Phobius"/>
    </source>
</evidence>
<protein>
    <submittedName>
        <fullName evidence="8">Putative transporter (MFS superfamily) protein</fullName>
    </submittedName>
</protein>
<feature type="transmembrane region" description="Helical" evidence="7">
    <location>
        <begin position="224"/>
        <end position="244"/>
    </location>
</feature>
<feature type="transmembrane region" description="Helical" evidence="7">
    <location>
        <begin position="419"/>
        <end position="441"/>
    </location>
</feature>
<feature type="transmembrane region" description="Helical" evidence="7">
    <location>
        <begin position="287"/>
        <end position="307"/>
    </location>
</feature>
<feature type="transmembrane region" description="Helical" evidence="7">
    <location>
        <begin position="386"/>
        <end position="407"/>
    </location>
</feature>
<feature type="transmembrane region" description="Helical" evidence="7">
    <location>
        <begin position="103"/>
        <end position="122"/>
    </location>
</feature>
<proteinExistence type="predicted"/>
<evidence type="ECO:0000256" key="4">
    <source>
        <dbReference type="ARBA" id="ARBA00022989"/>
    </source>
</evidence>
<dbReference type="CDD" id="cd06174">
    <property type="entry name" value="MFS"/>
    <property type="match status" value="1"/>
</dbReference>
<dbReference type="GO" id="GO:0012505">
    <property type="term" value="C:endomembrane system"/>
    <property type="evidence" value="ECO:0007669"/>
    <property type="project" value="UniProtKB-SubCell"/>
</dbReference>
<dbReference type="SUPFAM" id="SSF103473">
    <property type="entry name" value="MFS general substrate transporter"/>
    <property type="match status" value="1"/>
</dbReference>
<dbReference type="AlphaFoldDB" id="A0A212LHJ3"/>
<feature type="transmembrane region" description="Helical" evidence="7">
    <location>
        <begin position="35"/>
        <end position="57"/>
    </location>
</feature>
<comment type="subcellular location">
    <subcellularLocation>
        <location evidence="1">Endomembrane system</location>
        <topology evidence="1">Multi-pass membrane protein</topology>
    </subcellularLocation>
</comment>
<dbReference type="Gene3D" id="1.20.1250.20">
    <property type="entry name" value="MFS general substrate transporter like domains"/>
    <property type="match status" value="1"/>
</dbReference>
<dbReference type="RefSeq" id="WP_288196984.1">
    <property type="nucleotide sequence ID" value="NZ_LT608334.1"/>
</dbReference>
<organism evidence="8">
    <name type="scientific">uncultured Pleomorphomonas sp</name>
    <dbReference type="NCBI Taxonomy" id="442121"/>
    <lineage>
        <taxon>Bacteria</taxon>
        <taxon>Pseudomonadati</taxon>
        <taxon>Pseudomonadota</taxon>
        <taxon>Alphaproteobacteria</taxon>
        <taxon>Hyphomicrobiales</taxon>
        <taxon>Pleomorphomonadaceae</taxon>
        <taxon>Pleomorphomonas</taxon>
        <taxon>environmental samples</taxon>
    </lineage>
</organism>
<dbReference type="InterPro" id="IPR011701">
    <property type="entry name" value="MFS"/>
</dbReference>
<keyword evidence="3 7" id="KW-0812">Transmembrane</keyword>
<feature type="transmembrane region" description="Helical" evidence="7">
    <location>
        <begin position="355"/>
        <end position="374"/>
    </location>
</feature>
<keyword evidence="5 7" id="KW-0472">Membrane</keyword>
<evidence type="ECO:0000313" key="8">
    <source>
        <dbReference type="EMBL" id="SCM76970.1"/>
    </source>
</evidence>
<feature type="transmembrane region" description="Helical" evidence="7">
    <location>
        <begin position="518"/>
        <end position="540"/>
    </location>
</feature>
<dbReference type="PANTHER" id="PTHR23501">
    <property type="entry name" value="MAJOR FACILITATOR SUPERFAMILY"/>
    <property type="match status" value="1"/>
</dbReference>
<dbReference type="InterPro" id="IPR036259">
    <property type="entry name" value="MFS_trans_sf"/>
</dbReference>
<feature type="transmembrane region" description="Helical" evidence="7">
    <location>
        <begin position="327"/>
        <end position="348"/>
    </location>
</feature>
<evidence type="ECO:0000256" key="1">
    <source>
        <dbReference type="ARBA" id="ARBA00004127"/>
    </source>
</evidence>
<feature type="transmembrane region" description="Helical" evidence="7">
    <location>
        <begin position="192"/>
        <end position="212"/>
    </location>
</feature>
<feature type="transmembrane region" description="Helical" evidence="7">
    <location>
        <begin position="161"/>
        <end position="180"/>
    </location>
</feature>
<sequence>MNQQPLDPLPDWDPEERPRIPGSPAFVKHSPGRRLAYGLVGLLVIPTSGLGTGLVAANLQNIQGHLGLTQSEAAWLSAVYVMFNASANLVLFKCRQRFGIRHFAEAGIAAYVVICVLHLVIADYPTALLLRAVAGFAAAPMSALGMFYLMQAFPLKHLGRALCLALGLMQAMTPLAWVLSPWLASTGDFREIYRLELGMALLSLAAIVIVKLPQGIRIRVFEPLDFLAFALLAPAIALIGAVFAQMRYEWWEDNPWMAYAVIAAMAMATVAVLIEHHRAHPLVMTRWLGTSDAFRFGMGAIGMRFLLSEQSYTAPGLLRTLGMGPDQLQPLYAVIFAATIAGAVISALMFGPKRILAILGVSIALVIAGSYLEHSATNLTRPHDVYLSQLMISLATGMFMGPLLLMGITKALARGTDHIVTFSVLFSLSQGIGGLAGPAVLGTYQLYREHEYSAVITAGLDPADPQVTQRIKLYQGAYAKTIVDPARRDIQARALLAQVATREANVRAYNDASLLNSLIAFGFLFWTFASDIFRVLTGGVERAGRLTRRRLSVARYRRSRKLRTHPQ</sequence>
<dbReference type="GO" id="GO:0022857">
    <property type="term" value="F:transmembrane transporter activity"/>
    <property type="evidence" value="ECO:0007669"/>
    <property type="project" value="InterPro"/>
</dbReference>
<keyword evidence="4 7" id="KW-1133">Transmembrane helix</keyword>
<evidence type="ECO:0000256" key="5">
    <source>
        <dbReference type="ARBA" id="ARBA00023136"/>
    </source>
</evidence>
<evidence type="ECO:0000256" key="2">
    <source>
        <dbReference type="ARBA" id="ARBA00022448"/>
    </source>
</evidence>
<dbReference type="EMBL" id="FMJD01000008">
    <property type="protein sequence ID" value="SCM76970.1"/>
    <property type="molecule type" value="Genomic_DNA"/>
</dbReference>
<evidence type="ECO:0000256" key="6">
    <source>
        <dbReference type="SAM" id="MobiDB-lite"/>
    </source>
</evidence>
<dbReference type="PANTHER" id="PTHR23501:SF191">
    <property type="entry name" value="VACUOLAR BASIC AMINO ACID TRANSPORTER 4"/>
    <property type="match status" value="1"/>
</dbReference>
<evidence type="ECO:0000256" key="3">
    <source>
        <dbReference type="ARBA" id="ARBA00022692"/>
    </source>
</evidence>
<dbReference type="GO" id="GO:0005886">
    <property type="term" value="C:plasma membrane"/>
    <property type="evidence" value="ECO:0007669"/>
    <property type="project" value="TreeGrafter"/>
</dbReference>
<reference evidence="8" key="1">
    <citation type="submission" date="2016-08" db="EMBL/GenBank/DDBJ databases">
        <authorList>
            <person name="Seilhamer J.J."/>
        </authorList>
    </citation>
    <scope>NUCLEOTIDE SEQUENCE</scope>
    <source>
        <strain evidence="8">86</strain>
    </source>
</reference>
<name>A0A212LHJ3_9HYPH</name>
<feature type="transmembrane region" description="Helical" evidence="7">
    <location>
        <begin position="128"/>
        <end position="149"/>
    </location>
</feature>
<feature type="transmembrane region" description="Helical" evidence="7">
    <location>
        <begin position="73"/>
        <end position="91"/>
    </location>
</feature>